<feature type="compositionally biased region" description="Low complexity" evidence="6">
    <location>
        <begin position="179"/>
        <end position="192"/>
    </location>
</feature>
<dbReference type="InterPro" id="IPR050086">
    <property type="entry name" value="MetN_ABC_transporter-like"/>
</dbReference>
<dbReference type="SUPFAM" id="SSF52540">
    <property type="entry name" value="P-loop containing nucleoside triphosphate hydrolases"/>
    <property type="match status" value="1"/>
</dbReference>
<dbReference type="Pfam" id="PF00005">
    <property type="entry name" value="ABC_tran"/>
    <property type="match status" value="1"/>
</dbReference>
<keyword evidence="2" id="KW-0813">Transport</keyword>
<dbReference type="InterPro" id="IPR003439">
    <property type="entry name" value="ABC_transporter-like_ATP-bd"/>
</dbReference>
<reference evidence="8 9" key="1">
    <citation type="submission" date="2018-06" db="EMBL/GenBank/DDBJ databases">
        <authorList>
            <consortium name="Pathogen Informatics"/>
            <person name="Doyle S."/>
        </authorList>
    </citation>
    <scope>NUCLEOTIDE SEQUENCE [LARGE SCALE GENOMIC DNA]</scope>
    <source>
        <strain evidence="8 9">NCTC13465</strain>
    </source>
</reference>
<name>A0A2X3GG34_KLEPN</name>
<evidence type="ECO:0000256" key="5">
    <source>
        <dbReference type="ARBA" id="ARBA00023136"/>
    </source>
</evidence>
<keyword evidence="4" id="KW-1278">Translocase</keyword>
<keyword evidence="8" id="KW-0067">ATP-binding</keyword>
<evidence type="ECO:0000259" key="7">
    <source>
        <dbReference type="Pfam" id="PF00005"/>
    </source>
</evidence>
<organism evidence="8 9">
    <name type="scientific">Klebsiella pneumoniae</name>
    <dbReference type="NCBI Taxonomy" id="573"/>
    <lineage>
        <taxon>Bacteria</taxon>
        <taxon>Pseudomonadati</taxon>
        <taxon>Pseudomonadota</taxon>
        <taxon>Gammaproteobacteria</taxon>
        <taxon>Enterobacterales</taxon>
        <taxon>Enterobacteriaceae</taxon>
        <taxon>Klebsiella/Raoultella group</taxon>
        <taxon>Klebsiella</taxon>
        <taxon>Klebsiella pneumoniae complex</taxon>
    </lineage>
</organism>
<dbReference type="Proteomes" id="UP000251721">
    <property type="component" value="Unassembled WGS sequence"/>
</dbReference>
<gene>
    <name evidence="8" type="primary">phnC_2</name>
    <name evidence="8" type="ORF">NCTC13465_06275</name>
</gene>
<dbReference type="PANTHER" id="PTHR43166:SF6">
    <property type="entry name" value="PHOSPHONATES IMPORT ATP-BINDING PROTEIN PHNC"/>
    <property type="match status" value="1"/>
</dbReference>
<dbReference type="AlphaFoldDB" id="A0A2X3GG34"/>
<dbReference type="PANTHER" id="PTHR43166">
    <property type="entry name" value="AMINO ACID IMPORT ATP-BINDING PROTEIN"/>
    <property type="match status" value="1"/>
</dbReference>
<dbReference type="GO" id="GO:0005524">
    <property type="term" value="F:ATP binding"/>
    <property type="evidence" value="ECO:0007669"/>
    <property type="project" value="UniProtKB-KW"/>
</dbReference>
<evidence type="ECO:0000256" key="4">
    <source>
        <dbReference type="ARBA" id="ARBA00022967"/>
    </source>
</evidence>
<evidence type="ECO:0000313" key="8">
    <source>
        <dbReference type="EMBL" id="SQC59923.1"/>
    </source>
</evidence>
<evidence type="ECO:0000256" key="2">
    <source>
        <dbReference type="ARBA" id="ARBA00022448"/>
    </source>
</evidence>
<keyword evidence="5" id="KW-0472">Membrane</keyword>
<comment type="subcellular location">
    <subcellularLocation>
        <location evidence="1">Cell inner membrane</location>
        <topology evidence="1">Peripheral membrane protein</topology>
    </subcellularLocation>
</comment>
<evidence type="ECO:0000313" key="9">
    <source>
        <dbReference type="Proteomes" id="UP000251721"/>
    </source>
</evidence>
<sequence length="222" mass="23651">MNSSLAAVAETDFQPFTDLAAGRQRKVLSVRNLSKAYQAQHKVLDGISFDLHAGEMVGVIGRSGAGKSTLLHVLNGTHSASGGEILSYPEVGTPHDVSQLKGRALNAWRSHCGMIFQDFCLVPRLDVLTNVLLGRLSQTSTLKSLFKIFPAADRARAIALLEWMNMLPHALQRAENLSGGPDAAGGDLPGADAKPRDPAGRRACRLAGSEKHSAHHGCAARD</sequence>
<keyword evidence="3" id="KW-1003">Cell membrane</keyword>
<evidence type="ECO:0000256" key="6">
    <source>
        <dbReference type="SAM" id="MobiDB-lite"/>
    </source>
</evidence>
<feature type="domain" description="ABC transporter" evidence="7">
    <location>
        <begin position="44"/>
        <end position="180"/>
    </location>
</feature>
<proteinExistence type="predicted"/>
<dbReference type="GO" id="GO:0016887">
    <property type="term" value="F:ATP hydrolysis activity"/>
    <property type="evidence" value="ECO:0007669"/>
    <property type="project" value="InterPro"/>
</dbReference>
<evidence type="ECO:0000256" key="1">
    <source>
        <dbReference type="ARBA" id="ARBA00004417"/>
    </source>
</evidence>
<keyword evidence="8" id="KW-0547">Nucleotide-binding</keyword>
<accession>A0A2X3GG34</accession>
<dbReference type="GO" id="GO:0005886">
    <property type="term" value="C:plasma membrane"/>
    <property type="evidence" value="ECO:0007669"/>
    <property type="project" value="UniProtKB-SubCell"/>
</dbReference>
<dbReference type="Gene3D" id="3.40.50.300">
    <property type="entry name" value="P-loop containing nucleotide triphosphate hydrolases"/>
    <property type="match status" value="1"/>
</dbReference>
<dbReference type="EMBL" id="UAWQ01000020">
    <property type="protein sequence ID" value="SQC59923.1"/>
    <property type="molecule type" value="Genomic_DNA"/>
</dbReference>
<feature type="region of interest" description="Disordered" evidence="6">
    <location>
        <begin position="177"/>
        <end position="222"/>
    </location>
</feature>
<protein>
    <submittedName>
        <fullName evidence="8">Phosphonate transport ATP-binding protein</fullName>
    </submittedName>
</protein>
<dbReference type="InterPro" id="IPR027417">
    <property type="entry name" value="P-loop_NTPase"/>
</dbReference>
<evidence type="ECO:0000256" key="3">
    <source>
        <dbReference type="ARBA" id="ARBA00022475"/>
    </source>
</evidence>